<evidence type="ECO:0000313" key="2">
    <source>
        <dbReference type="Proteomes" id="UP001177021"/>
    </source>
</evidence>
<dbReference type="EMBL" id="CASHSV030000513">
    <property type="protein sequence ID" value="CAJ2667422.1"/>
    <property type="molecule type" value="Genomic_DNA"/>
</dbReference>
<dbReference type="Proteomes" id="UP001177021">
    <property type="component" value="Unassembled WGS sequence"/>
</dbReference>
<proteinExistence type="predicted"/>
<organism evidence="1 2">
    <name type="scientific">Trifolium pratense</name>
    <name type="common">Red clover</name>
    <dbReference type="NCBI Taxonomy" id="57577"/>
    <lineage>
        <taxon>Eukaryota</taxon>
        <taxon>Viridiplantae</taxon>
        <taxon>Streptophyta</taxon>
        <taxon>Embryophyta</taxon>
        <taxon>Tracheophyta</taxon>
        <taxon>Spermatophyta</taxon>
        <taxon>Magnoliopsida</taxon>
        <taxon>eudicotyledons</taxon>
        <taxon>Gunneridae</taxon>
        <taxon>Pentapetalae</taxon>
        <taxon>rosids</taxon>
        <taxon>fabids</taxon>
        <taxon>Fabales</taxon>
        <taxon>Fabaceae</taxon>
        <taxon>Papilionoideae</taxon>
        <taxon>50 kb inversion clade</taxon>
        <taxon>NPAAA clade</taxon>
        <taxon>Hologalegina</taxon>
        <taxon>IRL clade</taxon>
        <taxon>Trifolieae</taxon>
        <taxon>Trifolium</taxon>
    </lineage>
</organism>
<evidence type="ECO:0000313" key="1">
    <source>
        <dbReference type="EMBL" id="CAJ2667422.1"/>
    </source>
</evidence>
<accession>A0ACB0LG00</accession>
<comment type="caution">
    <text evidence="1">The sequence shown here is derived from an EMBL/GenBank/DDBJ whole genome shotgun (WGS) entry which is preliminary data.</text>
</comment>
<protein>
    <submittedName>
        <fullName evidence="1">Uncharacterized protein</fullName>
    </submittedName>
</protein>
<sequence>MGSFSDQDCWFFDAQEDVVSIRDTNSDNDDDDNDKGVSVSVDFDYDVWVRSPKSVRERRRKFMKSMGMSIDGIVVDNLLDVEKEEMIDRVRDSCDSEEEFSSSRLSLSRCSSGSSVEEFGLVDSNLPCQDGNLEKGIGANVDKEGGRKIIDGLDQLVVANKFDDSVNVDVPGVATREFEDTNGDVDTRMMNKATRGWFRRLKSMTCMVDSQGEGGDDNGKEGRMKISGCRLQKVKVRSCKKKMKELSSLYLRQDIQAHKGSILTMKFSPDGQYLATGGEDGVVRLWQVVEEDRCNETHIPEIDPSCIYFTVNNLSQLTPLFVDKEKLIKQKSVRKTSDSACAIFPPKIFRLLEKPLREFRGHRSEVLDLSWSKKNYLLSSSVDKTVRLWQVNHDHCFKVFSHSNYVTSIQFNPVDEDYFISGSIDGKVRIWTIPDCQVVDWTDVKDIVTAVCYRPDGQGGIVGSLEGDCRFYKISDNHLQLDSQVCLIGKKKLPGRGITGFQFLPQDSNKVMVTCADSQVRILDGLNVICKYKSLNTGSPMCASFTSDGKHILSACEDSNVYLWNVNQEESIPTKSTKVRSSERFFSNASVAVPWHGLTAQITENEQLNILDKKSPQVAIQLHPNPPASFSLGQEFFLESFPKGSATWPEEKLPIPSSKTKKTSLLRKSEYKFLKSSCKSTICAHAWGMVIVTAGWDGRIKSFQNYGLPAAPV</sequence>
<reference evidence="1" key="1">
    <citation type="submission" date="2023-10" db="EMBL/GenBank/DDBJ databases">
        <authorList>
            <person name="Rodriguez Cubillos JULIANA M."/>
            <person name="De Vega J."/>
        </authorList>
    </citation>
    <scope>NUCLEOTIDE SEQUENCE</scope>
</reference>
<name>A0ACB0LG00_TRIPR</name>
<keyword evidence="2" id="KW-1185">Reference proteome</keyword>
<gene>
    <name evidence="1" type="ORF">MILVUS5_LOCUS32035</name>
</gene>